<dbReference type="SUPFAM" id="SSF52540">
    <property type="entry name" value="P-loop containing nucleoside triphosphate hydrolases"/>
    <property type="match status" value="1"/>
</dbReference>
<evidence type="ECO:0000259" key="4">
    <source>
        <dbReference type="SMART" id="SM00382"/>
    </source>
</evidence>
<comment type="similarity">
    <text evidence="1">Belongs to the AAA ATPase family.</text>
</comment>
<organism evidence="5 6">
    <name type="scientific">Trinickia dinghuensis</name>
    <dbReference type="NCBI Taxonomy" id="2291023"/>
    <lineage>
        <taxon>Bacteria</taxon>
        <taxon>Pseudomonadati</taxon>
        <taxon>Pseudomonadota</taxon>
        <taxon>Betaproteobacteria</taxon>
        <taxon>Burkholderiales</taxon>
        <taxon>Burkholderiaceae</taxon>
        <taxon>Trinickia</taxon>
    </lineage>
</organism>
<dbReference type="SMART" id="SM00382">
    <property type="entry name" value="AAA"/>
    <property type="match status" value="1"/>
</dbReference>
<keyword evidence="2" id="KW-0547">Nucleotide-binding</keyword>
<dbReference type="InterPro" id="IPR003959">
    <property type="entry name" value="ATPase_AAA_core"/>
</dbReference>
<dbReference type="Gene3D" id="3.40.50.300">
    <property type="entry name" value="P-loop containing nucleotide triphosphate hydrolases"/>
    <property type="match status" value="1"/>
</dbReference>
<dbReference type="GO" id="GO:0005524">
    <property type="term" value="F:ATP binding"/>
    <property type="evidence" value="ECO:0007669"/>
    <property type="project" value="UniProtKB-KW"/>
</dbReference>
<gene>
    <name evidence="5" type="ORF">DWV00_16805</name>
</gene>
<dbReference type="PANTHER" id="PTHR23073">
    <property type="entry name" value="26S PROTEASOME REGULATORY SUBUNIT"/>
    <property type="match status" value="1"/>
</dbReference>
<evidence type="ECO:0000256" key="2">
    <source>
        <dbReference type="ARBA" id="ARBA00022741"/>
    </source>
</evidence>
<dbReference type="InterPro" id="IPR050221">
    <property type="entry name" value="26S_Proteasome_ATPase"/>
</dbReference>
<keyword evidence="6" id="KW-1185">Reference proteome</keyword>
<name>A0A3D8JYT4_9BURK</name>
<proteinExistence type="inferred from homology"/>
<dbReference type="AlphaFoldDB" id="A0A3D8JYT4"/>
<dbReference type="CDD" id="cd19481">
    <property type="entry name" value="RecA-like_protease"/>
    <property type="match status" value="1"/>
</dbReference>
<feature type="domain" description="AAA+ ATPase" evidence="4">
    <location>
        <begin position="244"/>
        <end position="376"/>
    </location>
</feature>
<protein>
    <submittedName>
        <fullName evidence="5">ATP-binding protein</fullName>
    </submittedName>
</protein>
<evidence type="ECO:0000313" key="6">
    <source>
        <dbReference type="Proteomes" id="UP000256838"/>
    </source>
</evidence>
<dbReference type="Pfam" id="PF00004">
    <property type="entry name" value="AAA"/>
    <property type="match status" value="1"/>
</dbReference>
<evidence type="ECO:0000256" key="3">
    <source>
        <dbReference type="ARBA" id="ARBA00022840"/>
    </source>
</evidence>
<dbReference type="EMBL" id="QRGA01000009">
    <property type="protein sequence ID" value="RDU97785.1"/>
    <property type="molecule type" value="Genomic_DNA"/>
</dbReference>
<keyword evidence="3 5" id="KW-0067">ATP-binding</keyword>
<dbReference type="Proteomes" id="UP000256838">
    <property type="component" value="Unassembled WGS sequence"/>
</dbReference>
<sequence>MTSMLAQANALELEIEWLDQAVSSAMQLYFGQEPTMERVAQLSPPELPAESPYACAVADWDLSAEERLVLILALAPHVRPQVLDPFLIRNANLEHPFSEFGGYSGAHHRGFWPTAETAAFILAGDSLQARACVHRLFAPDSPLRRHGVLAWDEAKPADGAVTIRAHLGQPLQVSRECLSVLTTGDRFQPTYGGDFPAQLIRTPLDWADLVLPPHVRDDVQEIRAWIEHHRTLLQDWGLARQIKPGFRSLFYGPPGTGKTLTATLLGKSTGLDVYRVDLSLTVSKYIGETEKNLSRVFDQAERQDWILFFDEADALFGKRGHASSANDRYANQEIAYLLQRVEDFPGVIILASNLKGNIDEAFARRFQSMIHFPMPDAQERLRLWQGAFAAPCKVEPNCDFAALAEQYELSGGAIINVLRYAALTAVRHGQPQIHMNDIRQGIRRELRKDGRISV</sequence>
<dbReference type="OrthoDB" id="9802352at2"/>
<dbReference type="Gene3D" id="1.10.8.60">
    <property type="match status" value="1"/>
</dbReference>
<dbReference type="GO" id="GO:0016887">
    <property type="term" value="F:ATP hydrolysis activity"/>
    <property type="evidence" value="ECO:0007669"/>
    <property type="project" value="InterPro"/>
</dbReference>
<evidence type="ECO:0000256" key="1">
    <source>
        <dbReference type="ARBA" id="ARBA00006914"/>
    </source>
</evidence>
<accession>A0A3D8JYT4</accession>
<dbReference type="InterPro" id="IPR003593">
    <property type="entry name" value="AAA+_ATPase"/>
</dbReference>
<dbReference type="InterPro" id="IPR027417">
    <property type="entry name" value="P-loop_NTPase"/>
</dbReference>
<evidence type="ECO:0000313" key="5">
    <source>
        <dbReference type="EMBL" id="RDU97785.1"/>
    </source>
</evidence>
<comment type="caution">
    <text evidence="5">The sequence shown here is derived from an EMBL/GenBank/DDBJ whole genome shotgun (WGS) entry which is preliminary data.</text>
</comment>
<reference evidence="5 6" key="1">
    <citation type="submission" date="2018-08" db="EMBL/GenBank/DDBJ databases">
        <title>Paraburkholderia sp. DHOM06 isolated from forest soil.</title>
        <authorList>
            <person name="Gao Z.-H."/>
            <person name="Qiu L.-H."/>
        </authorList>
    </citation>
    <scope>NUCLEOTIDE SEQUENCE [LARGE SCALE GENOMIC DNA]</scope>
    <source>
        <strain evidence="5 6">DHOM06</strain>
    </source>
</reference>